<evidence type="ECO:0000313" key="5">
    <source>
        <dbReference type="EMBL" id="AKT41537.1"/>
    </source>
</evidence>
<dbReference type="AlphaFoldDB" id="A0A0K1ELI6"/>
<dbReference type="InterPro" id="IPR001034">
    <property type="entry name" value="DeoR_HTH"/>
</dbReference>
<evidence type="ECO:0000256" key="3">
    <source>
        <dbReference type="SAM" id="MobiDB-lite"/>
    </source>
</evidence>
<dbReference type="InterPro" id="IPR036388">
    <property type="entry name" value="WH-like_DNA-bd_sf"/>
</dbReference>
<evidence type="ECO:0000256" key="1">
    <source>
        <dbReference type="ARBA" id="ARBA00023015"/>
    </source>
</evidence>
<dbReference type="STRING" id="52.CMC5_057440"/>
<dbReference type="Pfam" id="PF08279">
    <property type="entry name" value="HTH_11"/>
    <property type="match status" value="1"/>
</dbReference>
<evidence type="ECO:0000256" key="2">
    <source>
        <dbReference type="ARBA" id="ARBA00023163"/>
    </source>
</evidence>
<dbReference type="Gene3D" id="1.10.10.10">
    <property type="entry name" value="Winged helix-like DNA-binding domain superfamily/Winged helix DNA-binding domain"/>
    <property type="match status" value="1"/>
</dbReference>
<keyword evidence="6" id="KW-1185">Reference proteome</keyword>
<dbReference type="Pfam" id="PF13280">
    <property type="entry name" value="WYL"/>
    <property type="match status" value="1"/>
</dbReference>
<accession>A0A0K1ELI6</accession>
<dbReference type="InterPro" id="IPR036390">
    <property type="entry name" value="WH_DNA-bd_sf"/>
</dbReference>
<dbReference type="InterPro" id="IPR051534">
    <property type="entry name" value="CBASS_pafABC_assoc_protein"/>
</dbReference>
<feature type="compositionally biased region" description="Low complexity" evidence="3">
    <location>
        <begin position="308"/>
        <end position="330"/>
    </location>
</feature>
<dbReference type="EMBL" id="CP012159">
    <property type="protein sequence ID" value="AKT41537.1"/>
    <property type="molecule type" value="Genomic_DNA"/>
</dbReference>
<dbReference type="PROSITE" id="PS52050">
    <property type="entry name" value="WYL"/>
    <property type="match status" value="1"/>
</dbReference>
<dbReference type="GO" id="GO:0003700">
    <property type="term" value="F:DNA-binding transcription factor activity"/>
    <property type="evidence" value="ECO:0007669"/>
    <property type="project" value="InterPro"/>
</dbReference>
<keyword evidence="1" id="KW-0805">Transcription regulation</keyword>
<protein>
    <recommendedName>
        <fullName evidence="4">HTH deoR-type domain-containing protein</fullName>
    </recommendedName>
</protein>
<dbReference type="PANTHER" id="PTHR34580:SF3">
    <property type="entry name" value="PROTEIN PAFB"/>
    <property type="match status" value="1"/>
</dbReference>
<evidence type="ECO:0000313" key="6">
    <source>
        <dbReference type="Proteomes" id="UP000067626"/>
    </source>
</evidence>
<dbReference type="InterPro" id="IPR026881">
    <property type="entry name" value="WYL_dom"/>
</dbReference>
<evidence type="ECO:0000259" key="4">
    <source>
        <dbReference type="PROSITE" id="PS51000"/>
    </source>
</evidence>
<proteinExistence type="predicted"/>
<keyword evidence="2" id="KW-0804">Transcription</keyword>
<sequence length="330" mass="36413">MNRVDRLLALIVFLQSRRFTTAEEMARHFGLSVRTIYRDLAALGEAGVPIAAEAGVGYTLMKGYHLPPVSFTVEEASALVTGGVLVAHFTDASLRAGMDAALLKIRATLSRDHQERVATLERNLGAYMGETPPSQADLGPLQQALAHRQVVRLHYRDGGKSEPTGRTVEPLGLVYCFARWHLIAWCRTQGDYHDFRTDRMRQVTVLDETFAPREGFHIEAFVRSKMPDTPTRARVKFAPLAAERAKREWWLGVVGEERIRTRRFSCDTECSASALASRSRSWPSAAACSVPRTATAPSRTKPAAFWKATSTQAVTSSTPPTTTSSASPRP</sequence>
<feature type="region of interest" description="Disordered" evidence="3">
    <location>
        <begin position="290"/>
        <end position="330"/>
    </location>
</feature>
<feature type="domain" description="HTH deoR-type" evidence="4">
    <location>
        <begin position="3"/>
        <end position="58"/>
    </location>
</feature>
<dbReference type="PROSITE" id="PS51000">
    <property type="entry name" value="HTH_DEOR_2"/>
    <property type="match status" value="1"/>
</dbReference>
<name>A0A0K1ELI6_CHOCO</name>
<organism evidence="5 6">
    <name type="scientific">Chondromyces crocatus</name>
    <dbReference type="NCBI Taxonomy" id="52"/>
    <lineage>
        <taxon>Bacteria</taxon>
        <taxon>Pseudomonadati</taxon>
        <taxon>Myxococcota</taxon>
        <taxon>Polyangia</taxon>
        <taxon>Polyangiales</taxon>
        <taxon>Polyangiaceae</taxon>
        <taxon>Chondromyces</taxon>
    </lineage>
</organism>
<dbReference type="Proteomes" id="UP000067626">
    <property type="component" value="Chromosome"/>
</dbReference>
<dbReference type="InterPro" id="IPR013196">
    <property type="entry name" value="HTH_11"/>
</dbReference>
<dbReference type="SUPFAM" id="SSF46785">
    <property type="entry name" value="Winged helix' DNA-binding domain"/>
    <property type="match status" value="1"/>
</dbReference>
<gene>
    <name evidence="5" type="ORF">CMC5_057440</name>
</gene>
<dbReference type="PANTHER" id="PTHR34580">
    <property type="match status" value="1"/>
</dbReference>
<reference evidence="5 6" key="1">
    <citation type="submission" date="2015-07" db="EMBL/GenBank/DDBJ databases">
        <title>Genome analysis of myxobacterium Chondromyces crocatus Cm c5 reveals a high potential for natural compound synthesis and the genetic basis for the loss of fruiting body formation.</title>
        <authorList>
            <person name="Zaburannyi N."/>
            <person name="Bunk B."/>
            <person name="Maier J."/>
            <person name="Overmann J."/>
            <person name="Mueller R."/>
        </authorList>
    </citation>
    <scope>NUCLEOTIDE SEQUENCE [LARGE SCALE GENOMIC DNA]</scope>
    <source>
        <strain evidence="5 6">Cm c5</strain>
    </source>
</reference>
<dbReference type="KEGG" id="ccro:CMC5_057440"/>